<reference evidence="2" key="1">
    <citation type="submission" date="2022-10" db="EMBL/GenBank/DDBJ databases">
        <title>Genome assembly of Pristionchus species.</title>
        <authorList>
            <person name="Yoshida K."/>
            <person name="Sommer R.J."/>
        </authorList>
    </citation>
    <scope>NUCLEOTIDE SEQUENCE [LARGE SCALE GENOMIC DNA]</scope>
    <source>
        <strain evidence="2">RS5460</strain>
    </source>
</reference>
<evidence type="ECO:0000313" key="2">
    <source>
        <dbReference type="Proteomes" id="UP001328107"/>
    </source>
</evidence>
<proteinExistence type="predicted"/>
<feature type="non-terminal residue" evidence="1">
    <location>
        <position position="1"/>
    </location>
</feature>
<keyword evidence="2" id="KW-1185">Reference proteome</keyword>
<protein>
    <submittedName>
        <fullName evidence="1">Uncharacterized protein</fullName>
    </submittedName>
</protein>
<comment type="caution">
    <text evidence="1">The sequence shown here is derived from an EMBL/GenBank/DDBJ whole genome shotgun (WGS) entry which is preliminary data.</text>
</comment>
<accession>A0AAN5I9B1</accession>
<dbReference type="AlphaFoldDB" id="A0AAN5I9B1"/>
<evidence type="ECO:0000313" key="1">
    <source>
        <dbReference type="EMBL" id="GMR57463.1"/>
    </source>
</evidence>
<dbReference type="Proteomes" id="UP001328107">
    <property type="component" value="Unassembled WGS sequence"/>
</dbReference>
<gene>
    <name evidence="1" type="ORF">PMAYCL1PPCAC_27658</name>
</gene>
<name>A0AAN5I9B1_9BILA</name>
<organism evidence="1 2">
    <name type="scientific">Pristionchus mayeri</name>
    <dbReference type="NCBI Taxonomy" id="1317129"/>
    <lineage>
        <taxon>Eukaryota</taxon>
        <taxon>Metazoa</taxon>
        <taxon>Ecdysozoa</taxon>
        <taxon>Nematoda</taxon>
        <taxon>Chromadorea</taxon>
        <taxon>Rhabditida</taxon>
        <taxon>Rhabditina</taxon>
        <taxon>Diplogasteromorpha</taxon>
        <taxon>Diplogasteroidea</taxon>
        <taxon>Neodiplogasteridae</taxon>
        <taxon>Pristionchus</taxon>
    </lineage>
</organism>
<dbReference type="EMBL" id="BTRK01000006">
    <property type="protein sequence ID" value="GMR57463.1"/>
    <property type="molecule type" value="Genomic_DNA"/>
</dbReference>
<sequence>QVIQATPNTAYGIADGLYLLDLLLETDTVYPEIWEEVYWFLNRCQWALANADDEVSELFMRYLYLHAKKIIDKRGWLCPKPITSTTGKHKGLMRAVAIRLLSYGLSDSKGEAAELLESGFCQLGFAAVEQYPHCGLLWWALINMRVNSVRESEITAAEPRLFDHVQFRATLNEIAFKSTLTMPAEHVIPEFGSPAQQAAFALAG</sequence>
<feature type="non-terminal residue" evidence="1">
    <location>
        <position position="204"/>
    </location>
</feature>